<protein>
    <submittedName>
        <fullName evidence="1">Uncharacterized protein</fullName>
    </submittedName>
</protein>
<evidence type="ECO:0000313" key="1">
    <source>
        <dbReference type="EMBL" id="KAJ3549764.1"/>
    </source>
</evidence>
<sequence length="140" mass="15177">MDASIGDIEQVLVDDAFKKRNRKLVVDDCAAIKAKFVQSGRRIQEVALELPRVESALGERFSSGAEIVQGPSVDVIRGEGTGYGPLFLRPWLLDKSQALNSVECAMASRTANPDFAANVKVGRMRAEPSAPLAKQVAVFF</sequence>
<dbReference type="Proteomes" id="UP001148629">
    <property type="component" value="Unassembled WGS sequence"/>
</dbReference>
<reference evidence="1" key="1">
    <citation type="submission" date="2022-08" db="EMBL/GenBank/DDBJ databases">
        <title>Genome Sequence of Fusarium decemcellulare.</title>
        <authorList>
            <person name="Buettner E."/>
        </authorList>
    </citation>
    <scope>NUCLEOTIDE SEQUENCE</scope>
    <source>
        <strain evidence="1">Babe19</strain>
    </source>
</reference>
<organism evidence="1 2">
    <name type="scientific">Fusarium decemcellulare</name>
    <dbReference type="NCBI Taxonomy" id="57161"/>
    <lineage>
        <taxon>Eukaryota</taxon>
        <taxon>Fungi</taxon>
        <taxon>Dikarya</taxon>
        <taxon>Ascomycota</taxon>
        <taxon>Pezizomycotina</taxon>
        <taxon>Sordariomycetes</taxon>
        <taxon>Hypocreomycetidae</taxon>
        <taxon>Hypocreales</taxon>
        <taxon>Nectriaceae</taxon>
        <taxon>Fusarium</taxon>
        <taxon>Fusarium decemcellulare species complex</taxon>
    </lineage>
</organism>
<keyword evidence="2" id="KW-1185">Reference proteome</keyword>
<name>A0ACC1SZQ7_9HYPO</name>
<gene>
    <name evidence="1" type="ORF">NM208_g349</name>
</gene>
<dbReference type="EMBL" id="JANRMS010000015">
    <property type="protein sequence ID" value="KAJ3549764.1"/>
    <property type="molecule type" value="Genomic_DNA"/>
</dbReference>
<accession>A0ACC1SZQ7</accession>
<comment type="caution">
    <text evidence="1">The sequence shown here is derived from an EMBL/GenBank/DDBJ whole genome shotgun (WGS) entry which is preliminary data.</text>
</comment>
<evidence type="ECO:0000313" key="2">
    <source>
        <dbReference type="Proteomes" id="UP001148629"/>
    </source>
</evidence>
<proteinExistence type="predicted"/>